<dbReference type="Proteomes" id="UP000000286">
    <property type="component" value="Chromosome II"/>
</dbReference>
<reference evidence="1 2" key="1">
    <citation type="journal article" date="2009" name="Proc. Natl. Acad. Sci. U.S.A.">
        <title>Eukaryote-to-eukaryote gene transfer events revealed by the genome sequence of the wine yeast Saccharomyces cerevisiae EC1118.</title>
        <authorList>
            <person name="Novo M."/>
            <person name="Bigey F."/>
            <person name="Beyne E."/>
            <person name="Galeote V."/>
            <person name="Gavory F."/>
            <person name="Mallet S."/>
            <person name="Cambot B."/>
            <person name="Legras J.L."/>
            <person name="Wincker P."/>
            <person name="Casaregola S."/>
            <person name="Dequin S."/>
        </authorList>
    </citation>
    <scope>NUCLEOTIDE SEQUENCE [LARGE SCALE GENOMIC DNA]</scope>
    <source>
        <strain evidence="2">Lalvin EC1118 / Prise de mousse</strain>
    </source>
</reference>
<proteinExistence type="predicted"/>
<organism evidence="1 2">
    <name type="scientific">Saccharomyces cerevisiae (strain Lalvin EC1118 / Prise de mousse)</name>
    <name type="common">Baker's yeast</name>
    <dbReference type="NCBI Taxonomy" id="643680"/>
    <lineage>
        <taxon>Eukaryota</taxon>
        <taxon>Fungi</taxon>
        <taxon>Dikarya</taxon>
        <taxon>Ascomycota</taxon>
        <taxon>Saccharomycotina</taxon>
        <taxon>Saccharomycetes</taxon>
        <taxon>Saccharomycetales</taxon>
        <taxon>Saccharomycetaceae</taxon>
        <taxon>Saccharomyces</taxon>
    </lineage>
</organism>
<protein>
    <submittedName>
        <fullName evidence="1">EC1118_1B15_3774p</fullName>
    </submittedName>
</protein>
<dbReference type="AlphaFoldDB" id="D3UEV3"/>
<sequence>MRQCTPSLPLCSWTSQKSISLTVLDSIIQISPLVLSNRRLDYKTSVSANLARTSPGLLTTSVLESTFQQEITSFHQEFKNQTTNSACSVKTGAKTSTCIYLYTHNSM</sequence>
<name>D3UEV3_YEAS8</name>
<evidence type="ECO:0000313" key="2">
    <source>
        <dbReference type="Proteomes" id="UP000000286"/>
    </source>
</evidence>
<dbReference type="HOGENOM" id="CLU_2212012_0_0_1"/>
<accession>D3UEV3</accession>
<evidence type="ECO:0000313" key="1">
    <source>
        <dbReference type="EMBL" id="CBK39283.1"/>
    </source>
</evidence>
<dbReference type="EMBL" id="FN393060">
    <property type="protein sequence ID" value="CBK39283.1"/>
    <property type="molecule type" value="Genomic_DNA"/>
</dbReference>
<gene>
    <name evidence="1" type="ORF">EC1118_1B15_3774g</name>
</gene>